<dbReference type="InterPro" id="IPR037923">
    <property type="entry name" value="HTH-like"/>
</dbReference>
<accession>A0A1I3F901</accession>
<reference evidence="5 6" key="1">
    <citation type="submission" date="2016-10" db="EMBL/GenBank/DDBJ databases">
        <authorList>
            <person name="de Groot N.N."/>
        </authorList>
    </citation>
    <scope>NUCLEOTIDE SEQUENCE [LARGE SCALE GENOMIC DNA]</scope>
    <source>
        <strain evidence="5 6">RK1</strain>
    </source>
</reference>
<dbReference type="InterPro" id="IPR018062">
    <property type="entry name" value="HTH_AraC-typ_CS"/>
</dbReference>
<dbReference type="AlphaFoldDB" id="A0A1I3F901"/>
<evidence type="ECO:0000256" key="1">
    <source>
        <dbReference type="ARBA" id="ARBA00023015"/>
    </source>
</evidence>
<keyword evidence="3" id="KW-0804">Transcription</keyword>
<sequence length="291" mass="33496">MNNYHKYLHIRDIDRDLGFYVTTVGYNKIDKHTQYPDVSQHPEDHVFSWNKGRILDGYYIVFITSGRGVFESANTAPQVIESGMCFLLFPGIWHRYKPDPAFGWEEYWVGFNGNYPQHVMNRLFDPRSPFIKTGLSKDIMAAFTQLLGTVSQAQMGYQQIIAGTTLQIIGLLNRINLTEKTDNDPESIWVSKAILTLQSELANPIRMEDLAAEFPISYSKFRKSFKRLTGKSPNQYHLDLRLDKAEELLKTTHLTVTEIGYHTGFDSPFYFSRLFKKKFGISPKTLRGSSV</sequence>
<keyword evidence="6" id="KW-1185">Reference proteome</keyword>
<dbReference type="STRING" id="1477437.SAMN05444682_102218"/>
<dbReference type="PANTHER" id="PTHR43280">
    <property type="entry name" value="ARAC-FAMILY TRANSCRIPTIONAL REGULATOR"/>
    <property type="match status" value="1"/>
</dbReference>
<keyword evidence="2" id="KW-0238">DNA-binding</keyword>
<dbReference type="GO" id="GO:0003700">
    <property type="term" value="F:DNA-binding transcription factor activity"/>
    <property type="evidence" value="ECO:0007669"/>
    <property type="project" value="InterPro"/>
</dbReference>
<proteinExistence type="predicted"/>
<dbReference type="SUPFAM" id="SSF51215">
    <property type="entry name" value="Regulatory protein AraC"/>
    <property type="match status" value="1"/>
</dbReference>
<feature type="domain" description="HTH araC/xylS-type" evidence="4">
    <location>
        <begin position="191"/>
        <end position="289"/>
    </location>
</feature>
<dbReference type="Gene3D" id="2.60.120.280">
    <property type="entry name" value="Regulatory protein AraC"/>
    <property type="match status" value="1"/>
</dbReference>
<name>A0A1I3F901_9SPHI</name>
<protein>
    <submittedName>
        <fullName evidence="5">AraC-like ligand binding domain-containing protein</fullName>
    </submittedName>
</protein>
<dbReference type="Gene3D" id="1.10.10.60">
    <property type="entry name" value="Homeodomain-like"/>
    <property type="match status" value="2"/>
</dbReference>
<organism evidence="5 6">
    <name type="scientific">Parapedobacter indicus</name>
    <dbReference type="NCBI Taxonomy" id="1477437"/>
    <lineage>
        <taxon>Bacteria</taxon>
        <taxon>Pseudomonadati</taxon>
        <taxon>Bacteroidota</taxon>
        <taxon>Sphingobacteriia</taxon>
        <taxon>Sphingobacteriales</taxon>
        <taxon>Sphingobacteriaceae</taxon>
        <taxon>Parapedobacter</taxon>
    </lineage>
</organism>
<dbReference type="InterPro" id="IPR003313">
    <property type="entry name" value="AraC-bd"/>
</dbReference>
<dbReference type="Proteomes" id="UP000198670">
    <property type="component" value="Unassembled WGS sequence"/>
</dbReference>
<evidence type="ECO:0000313" key="6">
    <source>
        <dbReference type="Proteomes" id="UP000198670"/>
    </source>
</evidence>
<dbReference type="InterPro" id="IPR009057">
    <property type="entry name" value="Homeodomain-like_sf"/>
</dbReference>
<dbReference type="SMART" id="SM00342">
    <property type="entry name" value="HTH_ARAC"/>
    <property type="match status" value="1"/>
</dbReference>
<dbReference type="GO" id="GO:0043565">
    <property type="term" value="F:sequence-specific DNA binding"/>
    <property type="evidence" value="ECO:0007669"/>
    <property type="project" value="InterPro"/>
</dbReference>
<dbReference type="PROSITE" id="PS01124">
    <property type="entry name" value="HTH_ARAC_FAMILY_2"/>
    <property type="match status" value="1"/>
</dbReference>
<dbReference type="RefSeq" id="WP_090624885.1">
    <property type="nucleotide sequence ID" value="NZ_FOQO01000002.1"/>
</dbReference>
<dbReference type="OrthoDB" id="9809670at2"/>
<dbReference type="PROSITE" id="PS00041">
    <property type="entry name" value="HTH_ARAC_FAMILY_1"/>
    <property type="match status" value="1"/>
</dbReference>
<dbReference type="EMBL" id="FOQO01000002">
    <property type="protein sequence ID" value="SFI07693.1"/>
    <property type="molecule type" value="Genomic_DNA"/>
</dbReference>
<dbReference type="InterPro" id="IPR020449">
    <property type="entry name" value="Tscrpt_reg_AraC-type_HTH"/>
</dbReference>
<dbReference type="PANTHER" id="PTHR43280:SF30">
    <property type="entry name" value="MMSAB OPERON REGULATORY PROTEIN"/>
    <property type="match status" value="1"/>
</dbReference>
<dbReference type="SUPFAM" id="SSF46689">
    <property type="entry name" value="Homeodomain-like"/>
    <property type="match status" value="2"/>
</dbReference>
<evidence type="ECO:0000259" key="4">
    <source>
        <dbReference type="PROSITE" id="PS01124"/>
    </source>
</evidence>
<evidence type="ECO:0000256" key="2">
    <source>
        <dbReference type="ARBA" id="ARBA00023125"/>
    </source>
</evidence>
<gene>
    <name evidence="5" type="ORF">SAMN05444682_102218</name>
</gene>
<evidence type="ECO:0000256" key="3">
    <source>
        <dbReference type="ARBA" id="ARBA00023163"/>
    </source>
</evidence>
<dbReference type="Pfam" id="PF12833">
    <property type="entry name" value="HTH_18"/>
    <property type="match status" value="1"/>
</dbReference>
<evidence type="ECO:0000313" key="5">
    <source>
        <dbReference type="EMBL" id="SFI07693.1"/>
    </source>
</evidence>
<dbReference type="InterPro" id="IPR018060">
    <property type="entry name" value="HTH_AraC"/>
</dbReference>
<dbReference type="PRINTS" id="PR00032">
    <property type="entry name" value="HTHARAC"/>
</dbReference>
<dbReference type="Pfam" id="PF02311">
    <property type="entry name" value="AraC_binding"/>
    <property type="match status" value="1"/>
</dbReference>
<keyword evidence="1" id="KW-0805">Transcription regulation</keyword>